<dbReference type="RefSeq" id="WP_073580873.1">
    <property type="nucleotide sequence ID" value="NZ_CBCSEA010000001.1"/>
</dbReference>
<keyword evidence="9" id="KW-1185">Reference proteome</keyword>
<dbReference type="GO" id="GO:0009252">
    <property type="term" value="P:peptidoglycan biosynthetic process"/>
    <property type="evidence" value="ECO:0007669"/>
    <property type="project" value="UniProtKB-UniRule"/>
</dbReference>
<dbReference type="STRING" id="416016.SAMN05443547_0389"/>
<name>A0A1M7ZT43_9FLAO</name>
<feature type="active site" description="Proton donor/acceptor" evidence="7">
    <location>
        <position position="74"/>
    </location>
</feature>
<comment type="pathway">
    <text evidence="7">Cell wall biogenesis; peptidoglycan biosynthesis.</text>
</comment>
<dbReference type="Gene3D" id="3.40.50.1860">
    <property type="match status" value="2"/>
</dbReference>
<dbReference type="InterPro" id="IPR001920">
    <property type="entry name" value="Asp/Glu_race"/>
</dbReference>
<organism evidence="8 9">
    <name type="scientific">Flavobacterium cucumis</name>
    <dbReference type="NCBI Taxonomy" id="416016"/>
    <lineage>
        <taxon>Bacteria</taxon>
        <taxon>Pseudomonadati</taxon>
        <taxon>Bacteroidota</taxon>
        <taxon>Flavobacteriia</taxon>
        <taxon>Flavobacteriales</taxon>
        <taxon>Flavobacteriaceae</taxon>
        <taxon>Flavobacterium</taxon>
    </lineage>
</organism>
<evidence type="ECO:0000256" key="6">
    <source>
        <dbReference type="ARBA" id="ARBA00023316"/>
    </source>
</evidence>
<protein>
    <recommendedName>
        <fullName evidence="2 7">Glutamate racemase</fullName>
        <ecNumber evidence="2 7">5.1.1.3</ecNumber>
    </recommendedName>
</protein>
<evidence type="ECO:0000256" key="2">
    <source>
        <dbReference type="ARBA" id="ARBA00013090"/>
    </source>
</evidence>
<comment type="caution">
    <text evidence="7">Lacks conserved residue(s) required for the propagation of feature annotation.</text>
</comment>
<dbReference type="GO" id="GO:0071555">
    <property type="term" value="P:cell wall organization"/>
    <property type="evidence" value="ECO:0007669"/>
    <property type="project" value="UniProtKB-KW"/>
</dbReference>
<dbReference type="FunFam" id="3.40.50.1860:FF:000001">
    <property type="entry name" value="Glutamate racemase"/>
    <property type="match status" value="1"/>
</dbReference>
<dbReference type="InterPro" id="IPR004391">
    <property type="entry name" value="Glu_race"/>
</dbReference>
<gene>
    <name evidence="7" type="primary">murI</name>
    <name evidence="8" type="ORF">SAMN05443547_0389</name>
</gene>
<dbReference type="Pfam" id="PF01177">
    <property type="entry name" value="Asp_Glu_race"/>
    <property type="match status" value="1"/>
</dbReference>
<evidence type="ECO:0000256" key="3">
    <source>
        <dbReference type="ARBA" id="ARBA00022960"/>
    </source>
</evidence>
<dbReference type="InterPro" id="IPR018187">
    <property type="entry name" value="Asp/Glu_racemase_AS_1"/>
</dbReference>
<proteinExistence type="inferred from homology"/>
<evidence type="ECO:0000256" key="7">
    <source>
        <dbReference type="HAMAP-Rule" id="MF_00258"/>
    </source>
</evidence>
<dbReference type="InterPro" id="IPR015942">
    <property type="entry name" value="Asp/Glu/hydantoin_racemase"/>
</dbReference>
<dbReference type="Proteomes" id="UP000184611">
    <property type="component" value="Unassembled WGS sequence"/>
</dbReference>
<feature type="binding site" evidence="7">
    <location>
        <begin position="11"/>
        <end position="12"/>
    </location>
    <ligand>
        <name>substrate</name>
    </ligand>
</feature>
<keyword evidence="5 7" id="KW-0413">Isomerase</keyword>
<feature type="active site" description="Proton donor/acceptor" evidence="7">
    <location>
        <position position="183"/>
    </location>
</feature>
<evidence type="ECO:0000256" key="5">
    <source>
        <dbReference type="ARBA" id="ARBA00023235"/>
    </source>
</evidence>
<keyword evidence="6 7" id="KW-0961">Cell wall biogenesis/degradation</keyword>
<accession>A0A1M7ZT43</accession>
<dbReference type="UniPathway" id="UPA00219"/>
<evidence type="ECO:0000313" key="9">
    <source>
        <dbReference type="Proteomes" id="UP000184611"/>
    </source>
</evidence>
<evidence type="ECO:0000256" key="1">
    <source>
        <dbReference type="ARBA" id="ARBA00001602"/>
    </source>
</evidence>
<feature type="binding site" evidence="7">
    <location>
        <begin position="43"/>
        <end position="44"/>
    </location>
    <ligand>
        <name>substrate</name>
    </ligand>
</feature>
<comment type="function">
    <text evidence="7">Provides the (R)-glutamate required for cell wall biosynthesis.</text>
</comment>
<dbReference type="GO" id="GO:0008360">
    <property type="term" value="P:regulation of cell shape"/>
    <property type="evidence" value="ECO:0007669"/>
    <property type="project" value="UniProtKB-KW"/>
</dbReference>
<dbReference type="HAMAP" id="MF_00258">
    <property type="entry name" value="Glu_racemase"/>
    <property type="match status" value="1"/>
</dbReference>
<keyword evidence="3 7" id="KW-0133">Cell shape</keyword>
<dbReference type="PANTHER" id="PTHR21198">
    <property type="entry name" value="GLUTAMATE RACEMASE"/>
    <property type="match status" value="1"/>
</dbReference>
<dbReference type="NCBIfam" id="TIGR00067">
    <property type="entry name" value="glut_race"/>
    <property type="match status" value="1"/>
</dbReference>
<comment type="catalytic activity">
    <reaction evidence="1 7">
        <text>L-glutamate = D-glutamate</text>
        <dbReference type="Rhea" id="RHEA:12813"/>
        <dbReference type="ChEBI" id="CHEBI:29985"/>
        <dbReference type="ChEBI" id="CHEBI:29986"/>
        <dbReference type="EC" id="5.1.1.3"/>
    </reaction>
</comment>
<dbReference type="EC" id="5.1.1.3" evidence="2 7"/>
<feature type="binding site" evidence="7">
    <location>
        <begin position="75"/>
        <end position="76"/>
    </location>
    <ligand>
        <name>substrate</name>
    </ligand>
</feature>
<dbReference type="AlphaFoldDB" id="A0A1M7ZT43"/>
<evidence type="ECO:0000256" key="4">
    <source>
        <dbReference type="ARBA" id="ARBA00022984"/>
    </source>
</evidence>
<dbReference type="SUPFAM" id="SSF53681">
    <property type="entry name" value="Aspartate/glutamate racemase"/>
    <property type="match status" value="2"/>
</dbReference>
<dbReference type="OrthoDB" id="9801055at2"/>
<dbReference type="EMBL" id="FRYK01000001">
    <property type="protein sequence ID" value="SHO72064.1"/>
    <property type="molecule type" value="Genomic_DNA"/>
</dbReference>
<keyword evidence="4 7" id="KW-0573">Peptidoglycan synthesis</keyword>
<reference evidence="9" key="1">
    <citation type="submission" date="2016-12" db="EMBL/GenBank/DDBJ databases">
        <authorList>
            <person name="Varghese N."/>
            <person name="Submissions S."/>
        </authorList>
    </citation>
    <scope>NUCLEOTIDE SEQUENCE [LARGE SCALE GENOMIC DNA]</scope>
    <source>
        <strain evidence="9">DSM 18830</strain>
    </source>
</reference>
<evidence type="ECO:0000313" key="8">
    <source>
        <dbReference type="EMBL" id="SHO72064.1"/>
    </source>
</evidence>
<dbReference type="PANTHER" id="PTHR21198:SF3">
    <property type="entry name" value="GLUTAMATE RACEMASE"/>
    <property type="match status" value="1"/>
</dbReference>
<dbReference type="PROSITE" id="PS00923">
    <property type="entry name" value="ASP_GLU_RACEMASE_1"/>
    <property type="match status" value="1"/>
</dbReference>
<dbReference type="GO" id="GO:0008881">
    <property type="term" value="F:glutamate racemase activity"/>
    <property type="evidence" value="ECO:0007669"/>
    <property type="project" value="UniProtKB-UniRule"/>
</dbReference>
<comment type="similarity">
    <text evidence="7">Belongs to the aspartate/glutamate racemases family.</text>
</comment>
<sequence>MKNTNPIGLFDSGIGGTSIWKEVHTLLPNENSIYLADSKNAPYGLKTKEEIVSLSCKNTEFLLNQNCKLIVVACNTATTNAIKELREKYDVPFIGIEPAIKPAAINSKTHCIGILATKGTLNSELFHKSVMNHPDVTIIEQIGHGLVQLIENGDIESPEIKELLESYLTPMVKKNIDYLVLGCSHYPYLIPQIKKIIPANVQIIDSGEAVAKQTRNILEKNKLLNQTNEIGKQIFYTNSDPEVLKNILNNSYEVVFKNF</sequence>